<reference evidence="2" key="1">
    <citation type="submission" date="2022-12" db="EMBL/GenBank/DDBJ databases">
        <title>Genome assemblies of Blomia tropicalis.</title>
        <authorList>
            <person name="Cui Y."/>
        </authorList>
    </citation>
    <scope>NUCLEOTIDE SEQUENCE</scope>
    <source>
        <tissue evidence="2">Adult mites</tissue>
    </source>
</reference>
<feature type="compositionally biased region" description="Basic and acidic residues" evidence="1">
    <location>
        <begin position="188"/>
        <end position="200"/>
    </location>
</feature>
<feature type="compositionally biased region" description="Low complexity" evidence="1">
    <location>
        <begin position="150"/>
        <end position="168"/>
    </location>
</feature>
<protein>
    <submittedName>
        <fullName evidence="2">Uncharacterized protein</fullName>
    </submittedName>
</protein>
<sequence>MDQVVVGNSIGGPMYEMGSTGSNGMVHSHPEMIGSSSSSVKFASAHNHGSRSIDGVHQQQQQQQQQHSHNAHFHAGHNHVVPPAAAVGNVSSTSHHHHAGILHQQRQLQHDPNQPAPTPVAHYHHLGYGGGEQTPTNNGANAVHDLFNIQQQQQQQHHQQQQQQQQQQSIHVNGHATPQYHLKHNHIPAKDGKLPSECKVPKKSSLKKRSAASIRFESSLLGNSRSSQSLTNLAATSGTGFTLNTAHNHLNSMGAAGLTPSSTSNTRKRPHGGGCSKPVEIVHFHLKGGPPWGFRIKQREENVFISKESVLCKIEFYTQWSIMLDRVRMDMFGIQKEGRSKVMLNAIYGMFTFVYYGHLPFHLETMETL</sequence>
<feature type="region of interest" description="Disordered" evidence="1">
    <location>
        <begin position="33"/>
        <end position="71"/>
    </location>
</feature>
<keyword evidence="3" id="KW-1185">Reference proteome</keyword>
<dbReference type="EMBL" id="JAPWDV010000001">
    <property type="protein sequence ID" value="KAJ6222021.1"/>
    <property type="molecule type" value="Genomic_DNA"/>
</dbReference>
<evidence type="ECO:0000313" key="3">
    <source>
        <dbReference type="Proteomes" id="UP001142055"/>
    </source>
</evidence>
<feature type="region of interest" description="Disordered" evidence="1">
    <location>
        <begin position="186"/>
        <end position="209"/>
    </location>
</feature>
<proteinExistence type="predicted"/>
<accession>A0A9Q0RPS2</accession>
<dbReference type="Proteomes" id="UP001142055">
    <property type="component" value="Chromosome 1"/>
</dbReference>
<feature type="region of interest" description="Disordered" evidence="1">
    <location>
        <begin position="254"/>
        <end position="274"/>
    </location>
</feature>
<name>A0A9Q0RPS2_BLOTA</name>
<evidence type="ECO:0000313" key="2">
    <source>
        <dbReference type="EMBL" id="KAJ6222021.1"/>
    </source>
</evidence>
<dbReference type="AlphaFoldDB" id="A0A9Q0RPS2"/>
<organism evidence="2 3">
    <name type="scientific">Blomia tropicalis</name>
    <name type="common">Mite</name>
    <dbReference type="NCBI Taxonomy" id="40697"/>
    <lineage>
        <taxon>Eukaryota</taxon>
        <taxon>Metazoa</taxon>
        <taxon>Ecdysozoa</taxon>
        <taxon>Arthropoda</taxon>
        <taxon>Chelicerata</taxon>
        <taxon>Arachnida</taxon>
        <taxon>Acari</taxon>
        <taxon>Acariformes</taxon>
        <taxon>Sarcoptiformes</taxon>
        <taxon>Astigmata</taxon>
        <taxon>Glycyphagoidea</taxon>
        <taxon>Echimyopodidae</taxon>
        <taxon>Blomia</taxon>
    </lineage>
</organism>
<comment type="caution">
    <text evidence="2">The sequence shown here is derived from an EMBL/GenBank/DDBJ whole genome shotgun (WGS) entry which is preliminary data.</text>
</comment>
<evidence type="ECO:0000256" key="1">
    <source>
        <dbReference type="SAM" id="MobiDB-lite"/>
    </source>
</evidence>
<gene>
    <name evidence="2" type="ORF">RDWZM_000566</name>
</gene>
<feature type="region of interest" description="Disordered" evidence="1">
    <location>
        <begin position="89"/>
        <end position="171"/>
    </location>
</feature>